<comment type="subcellular location">
    <subcellularLocation>
        <location evidence="1">Cell membrane</location>
        <topology evidence="1">Multi-pass membrane protein</topology>
    </subcellularLocation>
</comment>
<comment type="similarity">
    <text evidence="2">Belongs to the UPF0053 family.</text>
</comment>
<keyword evidence="4 10" id="KW-0812">Transmembrane</keyword>
<name>A0AAX1Q648_9BACI</name>
<dbReference type="PANTHER" id="PTHR43099">
    <property type="entry name" value="UPF0053 PROTEIN YRKA"/>
    <property type="match status" value="1"/>
</dbReference>
<organism evidence="14 15">
    <name type="scientific">Priestia endophytica</name>
    <dbReference type="NCBI Taxonomy" id="135735"/>
    <lineage>
        <taxon>Bacteria</taxon>
        <taxon>Bacillati</taxon>
        <taxon>Bacillota</taxon>
        <taxon>Bacilli</taxon>
        <taxon>Bacillales</taxon>
        <taxon>Bacillaceae</taxon>
        <taxon>Priestia</taxon>
    </lineage>
</organism>
<dbReference type="InterPro" id="IPR046342">
    <property type="entry name" value="CBS_dom_sf"/>
</dbReference>
<evidence type="ECO:0000259" key="13">
    <source>
        <dbReference type="PROSITE" id="PS51846"/>
    </source>
</evidence>
<evidence type="ECO:0000256" key="8">
    <source>
        <dbReference type="ARBA" id="ARBA00023136"/>
    </source>
</evidence>
<feature type="domain" description="CBS" evidence="12">
    <location>
        <begin position="222"/>
        <end position="281"/>
    </location>
</feature>
<evidence type="ECO:0008006" key="16">
    <source>
        <dbReference type="Google" id="ProtNLM"/>
    </source>
</evidence>
<dbReference type="Pfam" id="PF00571">
    <property type="entry name" value="CBS"/>
    <property type="match status" value="2"/>
</dbReference>
<evidence type="ECO:0000256" key="10">
    <source>
        <dbReference type="PROSITE-ProRule" id="PRU01193"/>
    </source>
</evidence>
<sequence length="431" mass="48759">MDNITVNFILVAILIALTAFFVATEFAIVKVRTSRIDQLVAEGKRGALAAKKVTTHLDEYLSACQLGITVTAMGLGWLGEPTIEKVLHPLFEALKLNEATTTILSFGIAFALMTYLHVVIGELAPKTLAIQKAEWVTLTLSKPIIWFYRIMFPFIWLLNGSARLVVGLFGLKPASEHEMAHSEEELRLLLSESYKSGEINKNELKYVNNIFEFDERIAKEIMVPRTEMVTLDVGDSFNEAIETLKNEKFTRYPIVDGDKDNIVGVVNIKEILTSTLWEKDEKSSLSDFTHPVIQVIETIPVHELMIKMQKERMHMAILIDEYGGTSGLVTIEDIVEEIVGEIRDEFDEEEISEVRKVKENHYILNSKVLINDVNNLLGINLDYDEVDTIGGWFLTQNFDAKQGAEIQAEGYTFKIREVEGHHISFIDVFKS</sequence>
<dbReference type="InterPro" id="IPR002550">
    <property type="entry name" value="CNNM"/>
</dbReference>
<dbReference type="Gene3D" id="3.30.465.10">
    <property type="match status" value="1"/>
</dbReference>
<protein>
    <recommendedName>
        <fullName evidence="16">HlyC/CorC family transporter</fullName>
    </recommendedName>
</protein>
<reference evidence="14 15" key="1">
    <citation type="submission" date="2016-03" db="EMBL/GenBank/DDBJ databases">
        <title>Comparison of Bacillus endophyticus and B. anthracis characteristics using whole genome sequence analysis and microbiological techniques.</title>
        <authorList>
            <person name="Lekota K.E."/>
            <person name="Mafofo J."/>
            <person name="Rees J."/>
            <person name="Muchadeyi F.C."/>
            <person name="Madoroba E."/>
            <person name="Van Heerden H."/>
        </authorList>
    </citation>
    <scope>NUCLEOTIDE SEQUENCE [LARGE SCALE GENOMIC DNA]</scope>
    <source>
        <strain evidence="14 15">3631_10C</strain>
    </source>
</reference>
<evidence type="ECO:0000256" key="3">
    <source>
        <dbReference type="ARBA" id="ARBA00022475"/>
    </source>
</evidence>
<dbReference type="GO" id="GO:0005886">
    <property type="term" value="C:plasma membrane"/>
    <property type="evidence" value="ECO:0007669"/>
    <property type="project" value="UniProtKB-SubCell"/>
</dbReference>
<keyword evidence="3" id="KW-1003">Cell membrane</keyword>
<dbReference type="PROSITE" id="PS51846">
    <property type="entry name" value="CNNM"/>
    <property type="match status" value="1"/>
</dbReference>
<dbReference type="Pfam" id="PF03471">
    <property type="entry name" value="CorC_HlyC"/>
    <property type="match status" value="1"/>
</dbReference>
<dbReference type="SUPFAM" id="SSF54631">
    <property type="entry name" value="CBS-domain pair"/>
    <property type="match status" value="1"/>
</dbReference>
<comment type="caution">
    <text evidence="14">The sequence shown here is derived from an EMBL/GenBank/DDBJ whole genome shotgun (WGS) entry which is preliminary data.</text>
</comment>
<feature type="transmembrane region" description="Helical" evidence="11">
    <location>
        <begin position="99"/>
        <end position="125"/>
    </location>
</feature>
<evidence type="ECO:0000256" key="4">
    <source>
        <dbReference type="ARBA" id="ARBA00022692"/>
    </source>
</evidence>
<dbReference type="InterPro" id="IPR036318">
    <property type="entry name" value="FAD-bd_PCMH-like_sf"/>
</dbReference>
<dbReference type="InterPro" id="IPR044751">
    <property type="entry name" value="Ion_transp-like_CBS"/>
</dbReference>
<evidence type="ECO:0000256" key="5">
    <source>
        <dbReference type="ARBA" id="ARBA00022737"/>
    </source>
</evidence>
<evidence type="ECO:0000256" key="2">
    <source>
        <dbReference type="ARBA" id="ARBA00006337"/>
    </source>
</evidence>
<dbReference type="Proteomes" id="UP000250174">
    <property type="component" value="Unassembled WGS sequence"/>
</dbReference>
<dbReference type="SMART" id="SM00116">
    <property type="entry name" value="CBS"/>
    <property type="match status" value="2"/>
</dbReference>
<evidence type="ECO:0000256" key="7">
    <source>
        <dbReference type="ARBA" id="ARBA00023122"/>
    </source>
</evidence>
<accession>A0AAX1Q648</accession>
<dbReference type="SUPFAM" id="SSF56176">
    <property type="entry name" value="FAD-binding/transporter-associated domain-like"/>
    <property type="match status" value="1"/>
</dbReference>
<dbReference type="PANTHER" id="PTHR43099:SF2">
    <property type="entry name" value="UPF0053 PROTEIN YRKA"/>
    <property type="match status" value="1"/>
</dbReference>
<keyword evidence="6 10" id="KW-1133">Transmembrane helix</keyword>
<dbReference type="Pfam" id="PF01595">
    <property type="entry name" value="CNNM"/>
    <property type="match status" value="1"/>
</dbReference>
<evidence type="ECO:0000313" key="15">
    <source>
        <dbReference type="Proteomes" id="UP000250174"/>
    </source>
</evidence>
<dbReference type="GO" id="GO:0050660">
    <property type="term" value="F:flavin adenine dinucleotide binding"/>
    <property type="evidence" value="ECO:0007669"/>
    <property type="project" value="InterPro"/>
</dbReference>
<feature type="domain" description="CBS" evidence="12">
    <location>
        <begin position="288"/>
        <end position="345"/>
    </location>
</feature>
<dbReference type="InterPro" id="IPR005170">
    <property type="entry name" value="Transptr-assoc_dom"/>
</dbReference>
<evidence type="ECO:0000256" key="1">
    <source>
        <dbReference type="ARBA" id="ARBA00004651"/>
    </source>
</evidence>
<dbReference type="Gene3D" id="3.10.580.10">
    <property type="entry name" value="CBS-domain"/>
    <property type="match status" value="1"/>
</dbReference>
<gene>
    <name evidence="14" type="ORF">A3864_18625</name>
</gene>
<keyword evidence="7 9" id="KW-0129">CBS domain</keyword>
<dbReference type="AlphaFoldDB" id="A0AAX1Q648"/>
<evidence type="ECO:0000259" key="12">
    <source>
        <dbReference type="PROSITE" id="PS51371"/>
    </source>
</evidence>
<evidence type="ECO:0000256" key="11">
    <source>
        <dbReference type="SAM" id="Phobius"/>
    </source>
</evidence>
<keyword evidence="5" id="KW-0677">Repeat</keyword>
<evidence type="ECO:0000313" key="14">
    <source>
        <dbReference type="EMBL" id="RAS74465.1"/>
    </source>
</evidence>
<evidence type="ECO:0000256" key="9">
    <source>
        <dbReference type="PROSITE-ProRule" id="PRU00703"/>
    </source>
</evidence>
<dbReference type="CDD" id="cd04590">
    <property type="entry name" value="CBS_pair_CorC_HlyC_assoc"/>
    <property type="match status" value="1"/>
</dbReference>
<dbReference type="FunFam" id="3.10.580.10:FF:000002">
    <property type="entry name" value="Magnesium/cobalt efflux protein CorC"/>
    <property type="match status" value="1"/>
</dbReference>
<feature type="transmembrane region" description="Helical" evidence="11">
    <location>
        <begin position="146"/>
        <end position="171"/>
    </location>
</feature>
<feature type="domain" description="CNNM transmembrane" evidence="13">
    <location>
        <begin position="1"/>
        <end position="203"/>
    </location>
</feature>
<dbReference type="EMBL" id="LVYK01000049">
    <property type="protein sequence ID" value="RAS74465.1"/>
    <property type="molecule type" value="Genomic_DNA"/>
</dbReference>
<dbReference type="RefSeq" id="WP_113765904.1">
    <property type="nucleotide sequence ID" value="NZ_LVYK01000049.1"/>
</dbReference>
<dbReference type="PROSITE" id="PS51371">
    <property type="entry name" value="CBS"/>
    <property type="match status" value="2"/>
</dbReference>
<keyword evidence="8 10" id="KW-0472">Membrane</keyword>
<feature type="transmembrane region" description="Helical" evidence="11">
    <location>
        <begin position="6"/>
        <end position="29"/>
    </location>
</feature>
<evidence type="ECO:0000256" key="6">
    <source>
        <dbReference type="ARBA" id="ARBA00022989"/>
    </source>
</evidence>
<dbReference type="InterPro" id="IPR000644">
    <property type="entry name" value="CBS_dom"/>
</dbReference>
<dbReference type="InterPro" id="IPR051676">
    <property type="entry name" value="UPF0053_domain"/>
</dbReference>
<dbReference type="InterPro" id="IPR016169">
    <property type="entry name" value="FAD-bd_PCMH_sub2"/>
</dbReference>
<proteinExistence type="inferred from homology"/>
<dbReference type="SMART" id="SM01091">
    <property type="entry name" value="CorC_HlyC"/>
    <property type="match status" value="1"/>
</dbReference>